<accession>A0A8C2RD17</accession>
<evidence type="ECO:0000259" key="4">
    <source>
        <dbReference type="Pfam" id="PF26060"/>
    </source>
</evidence>
<feature type="domain" description="TGFBR3/Endoglin-like N-terminal" evidence="4">
    <location>
        <begin position="43"/>
        <end position="194"/>
    </location>
</feature>
<dbReference type="Gene3D" id="2.60.40.3210">
    <property type="entry name" value="Zona pellucida, ZP-N domain"/>
    <property type="match status" value="1"/>
</dbReference>
<feature type="compositionally biased region" description="Polar residues" evidence="2">
    <location>
        <begin position="716"/>
        <end position="730"/>
    </location>
</feature>
<feature type="compositionally biased region" description="Pro residues" evidence="2">
    <location>
        <begin position="671"/>
        <end position="681"/>
    </location>
</feature>
<reference evidence="5" key="1">
    <citation type="submission" date="2019-03" db="EMBL/GenBank/DDBJ databases">
        <title>Genome sequencing and reference-guided assembly of Black Bengal Goat (Capra hircus).</title>
        <authorList>
            <person name="Siddiki A.Z."/>
            <person name="Baten A."/>
            <person name="Billah M."/>
            <person name="Alam M.A.U."/>
            <person name="Shawrob K.S.M."/>
            <person name="Saha S."/>
            <person name="Chowdhury M."/>
            <person name="Rahman A.H."/>
            <person name="Stear M."/>
            <person name="Miah G."/>
            <person name="Das G.B."/>
            <person name="Hossain M.M."/>
            <person name="Kumkum M."/>
            <person name="Islam M.S."/>
            <person name="Mollah A.M."/>
            <person name="Ahsan A."/>
            <person name="Tusar F."/>
            <person name="Khan M.K.I."/>
        </authorList>
    </citation>
    <scope>NUCLEOTIDE SEQUENCE [LARGE SCALE GENOMIC DNA]</scope>
</reference>
<reference evidence="5" key="2">
    <citation type="submission" date="2025-08" db="UniProtKB">
        <authorList>
            <consortium name="Ensembl"/>
        </authorList>
    </citation>
    <scope>IDENTIFICATION</scope>
</reference>
<feature type="region of interest" description="Disordered" evidence="2">
    <location>
        <begin position="571"/>
        <end position="730"/>
    </location>
</feature>
<organism evidence="5">
    <name type="scientific">Capra hircus</name>
    <name type="common">Goat</name>
    <dbReference type="NCBI Taxonomy" id="9925"/>
    <lineage>
        <taxon>Eukaryota</taxon>
        <taxon>Metazoa</taxon>
        <taxon>Chordata</taxon>
        <taxon>Craniata</taxon>
        <taxon>Vertebrata</taxon>
        <taxon>Euteleostomi</taxon>
        <taxon>Mammalia</taxon>
        <taxon>Eutheria</taxon>
        <taxon>Laurasiatheria</taxon>
        <taxon>Artiodactyla</taxon>
        <taxon>Ruminantia</taxon>
        <taxon>Pecora</taxon>
        <taxon>Bovidae</taxon>
        <taxon>Caprinae</taxon>
        <taxon>Capra</taxon>
    </lineage>
</organism>
<evidence type="ECO:0000256" key="1">
    <source>
        <dbReference type="ARBA" id="ARBA00023180"/>
    </source>
</evidence>
<keyword evidence="3" id="KW-0732">Signal</keyword>
<sequence>MDCGALCQAVGLLLVVCSLGPTSLAETVYCDLQPVDSKVTYAMSQVSEGCVAQIPDAALEVHVLFLTFLGDMSMLELTLQTSKQGGIWPREVLLILSVNKSIFLKLQAPGIPLQLAYDSKLVFHEALDANTTQLPSFTTKDQLLNWANTKGPIASVAELNNPQSILLRLDQASSSPFSCNLEPQKDMGHTLEWSPKASIRGCRLEGVAGHKEAHILRILPGPETGPRTVTVKLELTCAWRDTDAAVLILQGPSYVSWLIDANHNMQIWATGEYSLKIFPDRINPGFQLPNTTQGLLGEARRLNASVVASFVELPLASDVSLQTHSCGSGLQPSPTPVEITTPNKGCNQELLLTLIQPKCSSDGMTLVLKKDLISTLLCTIISLTFWDSSCQAEETEDEFVLSSGYSSCGMEVMENVVSNEVVIRLLSSSSPQRRKVQCINMDSLSLQLGLYLSPHFLQASNTIELGQQGFVQVSVSPSIPELMIQLESCQLNLGPDMEIVELIQGQEAKSSCVSLLSPSPSGDIRFSFLLRGYLVPMPTTGILSCSVTMHPRIRSLTKASSCLLCWVSPLAPSSSGPCSPPRSGTSTRTRVTPASGSPWWRWLPRPPRRAVAPTTASGAPRAPPAPPAAWRSAQPALAQRERLSSHQLGTTGRGLTLEPQPLHLTKDEPCPLHPPLLPPSQRPVASGSTSSERLGVPPPHPNEPSNPEGLGCSCPGLQSESPLPCTSTLL</sequence>
<proteinExistence type="predicted"/>
<feature type="chain" id="PRO_5034513314" description="TGFBR3/Endoglin-like N-terminal domain-containing protein" evidence="3">
    <location>
        <begin position="26"/>
        <end position="730"/>
    </location>
</feature>
<evidence type="ECO:0000256" key="3">
    <source>
        <dbReference type="SAM" id="SignalP"/>
    </source>
</evidence>
<protein>
    <recommendedName>
        <fullName evidence="4">TGFBR3/Endoglin-like N-terminal domain-containing protein</fullName>
    </recommendedName>
</protein>
<dbReference type="InterPro" id="IPR058899">
    <property type="entry name" value="TGFBR3/Endoglin-like_N"/>
</dbReference>
<feature type="compositionally biased region" description="Low complexity" evidence="2">
    <location>
        <begin position="571"/>
        <end position="603"/>
    </location>
</feature>
<name>A0A8C2RD17_CAPHI</name>
<evidence type="ECO:0000256" key="2">
    <source>
        <dbReference type="SAM" id="MobiDB-lite"/>
    </source>
</evidence>
<keyword evidence="1" id="KW-0325">Glycoprotein</keyword>
<dbReference type="Pfam" id="PF26060">
    <property type="entry name" value="TGFBR3_N"/>
    <property type="match status" value="1"/>
</dbReference>
<evidence type="ECO:0000313" key="5">
    <source>
        <dbReference type="Ensembl" id="ENSCHIP00010026777.1"/>
    </source>
</evidence>
<dbReference type="AlphaFoldDB" id="A0A8C2RD17"/>
<dbReference type="Ensembl" id="ENSCHIT00010037800.1">
    <property type="protein sequence ID" value="ENSCHIP00010026777.1"/>
    <property type="gene ID" value="ENSCHIG00010019568.1"/>
</dbReference>
<feature type="signal peptide" evidence="3">
    <location>
        <begin position="1"/>
        <end position="25"/>
    </location>
</feature>